<gene>
    <name evidence="1" type="ORF">DXZ20_06065</name>
</gene>
<evidence type="ECO:0000313" key="1">
    <source>
        <dbReference type="EMBL" id="NEZ55248.1"/>
    </source>
</evidence>
<dbReference type="RefSeq" id="WP_163697039.1">
    <property type="nucleotide sequence ID" value="NZ_QXHD01000004.1"/>
</dbReference>
<accession>A0A6M0RG89</accession>
<reference evidence="1 2" key="1">
    <citation type="journal article" date="2020" name="Microb. Ecol.">
        <title>Ecogenomics of the Marine Benthic Filamentous Cyanobacterium Adonisia.</title>
        <authorList>
            <person name="Walter J.M."/>
            <person name="Coutinho F.H."/>
            <person name="Leomil L."/>
            <person name="Hargreaves P.I."/>
            <person name="Campeao M.E."/>
            <person name="Vieira V.V."/>
            <person name="Silva B.S."/>
            <person name="Fistarol G.O."/>
            <person name="Salomon P.S."/>
            <person name="Sawabe T."/>
            <person name="Mino S."/>
            <person name="Hosokawa M."/>
            <person name="Miyashita H."/>
            <person name="Maruyama F."/>
            <person name="van Verk M.C."/>
            <person name="Dutilh B.E."/>
            <person name="Thompson C.C."/>
            <person name="Thompson F.L."/>
        </authorList>
    </citation>
    <scope>NUCLEOTIDE SEQUENCE [LARGE SCALE GENOMIC DNA]</scope>
    <source>
        <strain evidence="1 2">CCMR0081</strain>
    </source>
</reference>
<dbReference type="AlphaFoldDB" id="A0A6M0RG89"/>
<organism evidence="1 2">
    <name type="scientific">Adonisia turfae CCMR0081</name>
    <dbReference type="NCBI Taxonomy" id="2292702"/>
    <lineage>
        <taxon>Bacteria</taxon>
        <taxon>Bacillati</taxon>
        <taxon>Cyanobacteriota</taxon>
        <taxon>Adonisia</taxon>
        <taxon>Adonisia turfae</taxon>
    </lineage>
</organism>
<protein>
    <submittedName>
        <fullName evidence="1">Uncharacterized protein</fullName>
    </submittedName>
</protein>
<sequence length="121" mass="12962">MSRNPLIYLPLAGLLILCACTIENTGGAANATKIGFDPSLPASPDANAEDYGLDGTMGQADLLALSYLNWPQNYTSISDRFGFPAQRSESADYYSISGNRWVAIYYDSTGNATGYSISDSQ</sequence>
<comment type="caution">
    <text evidence="1">The sequence shown here is derived from an EMBL/GenBank/DDBJ whole genome shotgun (WGS) entry which is preliminary data.</text>
</comment>
<keyword evidence="2" id="KW-1185">Reference proteome</keyword>
<name>A0A6M0RG89_9CYAN</name>
<dbReference type="PROSITE" id="PS51257">
    <property type="entry name" value="PROKAR_LIPOPROTEIN"/>
    <property type="match status" value="1"/>
</dbReference>
<dbReference type="EMBL" id="QXHD01000004">
    <property type="protein sequence ID" value="NEZ55248.1"/>
    <property type="molecule type" value="Genomic_DNA"/>
</dbReference>
<proteinExistence type="predicted"/>
<dbReference type="Proteomes" id="UP000481033">
    <property type="component" value="Unassembled WGS sequence"/>
</dbReference>
<evidence type="ECO:0000313" key="2">
    <source>
        <dbReference type="Proteomes" id="UP000481033"/>
    </source>
</evidence>